<dbReference type="RefSeq" id="XP_067816628.1">
    <property type="nucleotide sequence ID" value="XM_067960407.1"/>
</dbReference>
<protein>
    <recommendedName>
        <fullName evidence="2">DnaJ homolog subfamily C member 16</fullName>
    </recommendedName>
    <alternativeName>
        <fullName evidence="5">Endoplasmic reticulum DNA J domain-containing protein 8</fullName>
    </alternativeName>
</protein>
<dbReference type="PROSITE" id="PS50076">
    <property type="entry name" value="DNAJ_2"/>
    <property type="match status" value="1"/>
</dbReference>
<dbReference type="CDD" id="cd02961">
    <property type="entry name" value="PDI_a_family"/>
    <property type="match status" value="1"/>
</dbReference>
<dbReference type="Pfam" id="PF00085">
    <property type="entry name" value="Thioredoxin"/>
    <property type="match status" value="1"/>
</dbReference>
<dbReference type="EMBL" id="SHOA02000014">
    <property type="protein sequence ID" value="TDH67129.1"/>
    <property type="molecule type" value="Genomic_DNA"/>
</dbReference>
<keyword evidence="6" id="KW-0732">Signal</keyword>
<dbReference type="PANTHER" id="PTHR45184:SF1">
    <property type="entry name" value="DNAJ PROTEIN ERDJ3A"/>
    <property type="match status" value="1"/>
</dbReference>
<dbReference type="InterPro" id="IPR013766">
    <property type="entry name" value="Thioredoxin_domain"/>
</dbReference>
<comment type="caution">
    <text evidence="8">The sequence shown here is derived from an EMBL/GenBank/DDBJ whole genome shotgun (WGS) entry which is preliminary data.</text>
</comment>
<dbReference type="CDD" id="cd06257">
    <property type="entry name" value="DnaJ"/>
    <property type="match status" value="1"/>
</dbReference>
<dbReference type="PROSITE" id="PS00636">
    <property type="entry name" value="DNAJ_1"/>
    <property type="match status" value="1"/>
</dbReference>
<comment type="function">
    <text evidence="4">Plays an important role in regulating the size of autophagosomes during the formation process.</text>
</comment>
<keyword evidence="3" id="KW-0072">Autophagy</keyword>
<sequence>MSKQHAYSPMTRIFPPGRRWLKLLLLVLVMLPMVQAMDPSKDYYKVLGVKKDVSDRELKKAYRKLALQYHPDKAENADDKEAAKEKFVEVSEAYEVLSDAEKRKEYQDARQYQSATGAGQAGGFGGQKSTTEDDLASFTKMFEGIFGHGFGTQGGFGGGTQEFQFDGFDGFGSTRRSMPSHLQPRQPKTLFGPDSIVKTLSKKKFPGQDARYEWLVWFYELDVPSAEFRGSYENLARDLQKKVHVGAVNCDLYPKLCQTHQIDHFPTFAYIWHGQWTKYKGALDEAQVYSFAVDQHIARLKRMREKGELEMLHADNEAKLCQIGRHASPKASALCAIFVFSHASNARENEMKIAMDVARKFRHSTGLQVVYVDWKTQSTQVRQLVETVLGSSYRAQEPQLLILRTRRGKTRVGMHRLDAGFTSNALSSTMERAVGGDLALFNVNTLVHFR</sequence>
<dbReference type="SUPFAM" id="SSF46565">
    <property type="entry name" value="Chaperone J-domain"/>
    <property type="match status" value="1"/>
</dbReference>
<dbReference type="Pfam" id="PF00226">
    <property type="entry name" value="DnaJ"/>
    <property type="match status" value="1"/>
</dbReference>
<reference evidence="8 9" key="1">
    <citation type="journal article" date="2021" name="Genome Biol.">
        <title>AFLAP: assembly-free linkage analysis pipeline using k-mers from genome sequencing data.</title>
        <authorList>
            <person name="Fletcher K."/>
            <person name="Zhang L."/>
            <person name="Gil J."/>
            <person name="Han R."/>
            <person name="Cavanaugh K."/>
            <person name="Michelmore R."/>
        </authorList>
    </citation>
    <scope>NUCLEOTIDE SEQUENCE [LARGE SCALE GENOMIC DNA]</scope>
    <source>
        <strain evidence="8 9">SF5</strain>
    </source>
</reference>
<dbReference type="GO" id="GO:0006914">
    <property type="term" value="P:autophagy"/>
    <property type="evidence" value="ECO:0007669"/>
    <property type="project" value="UniProtKB-KW"/>
</dbReference>
<evidence type="ECO:0000256" key="1">
    <source>
        <dbReference type="ARBA" id="ARBA00004163"/>
    </source>
</evidence>
<evidence type="ECO:0000313" key="8">
    <source>
        <dbReference type="EMBL" id="TDH67129.1"/>
    </source>
</evidence>
<feature type="domain" description="J" evidence="7">
    <location>
        <begin position="42"/>
        <end position="110"/>
    </location>
</feature>
<dbReference type="Proteomes" id="UP000294530">
    <property type="component" value="Unassembled WGS sequence"/>
</dbReference>
<dbReference type="InterPro" id="IPR036869">
    <property type="entry name" value="J_dom_sf"/>
</dbReference>
<dbReference type="GO" id="GO:0005789">
    <property type="term" value="C:endoplasmic reticulum membrane"/>
    <property type="evidence" value="ECO:0007669"/>
    <property type="project" value="UniProtKB-SubCell"/>
</dbReference>
<dbReference type="Gene3D" id="3.40.30.10">
    <property type="entry name" value="Glutaredoxin"/>
    <property type="match status" value="1"/>
</dbReference>
<dbReference type="KEGG" id="blac:94346078"/>
<evidence type="ECO:0000256" key="6">
    <source>
        <dbReference type="SAM" id="SignalP"/>
    </source>
</evidence>
<evidence type="ECO:0000256" key="5">
    <source>
        <dbReference type="ARBA" id="ARBA00035043"/>
    </source>
</evidence>
<dbReference type="PANTHER" id="PTHR45184">
    <property type="entry name" value="DNAJ PROTEIN ERDJ3A"/>
    <property type="match status" value="1"/>
</dbReference>
<dbReference type="InterPro" id="IPR036249">
    <property type="entry name" value="Thioredoxin-like_sf"/>
</dbReference>
<gene>
    <name evidence="8" type="ORF">CCR75_002310</name>
</gene>
<dbReference type="SUPFAM" id="SSF52833">
    <property type="entry name" value="Thioredoxin-like"/>
    <property type="match status" value="1"/>
</dbReference>
<dbReference type="InterPro" id="IPR052842">
    <property type="entry name" value="ER_Co-chaperone"/>
</dbReference>
<organism evidence="8 9">
    <name type="scientific">Bremia lactucae</name>
    <name type="common">Lettuce downy mildew</name>
    <dbReference type="NCBI Taxonomy" id="4779"/>
    <lineage>
        <taxon>Eukaryota</taxon>
        <taxon>Sar</taxon>
        <taxon>Stramenopiles</taxon>
        <taxon>Oomycota</taxon>
        <taxon>Peronosporomycetes</taxon>
        <taxon>Peronosporales</taxon>
        <taxon>Peronosporaceae</taxon>
        <taxon>Bremia</taxon>
    </lineage>
</organism>
<evidence type="ECO:0000256" key="3">
    <source>
        <dbReference type="ARBA" id="ARBA00023006"/>
    </source>
</evidence>
<dbReference type="InterPro" id="IPR018253">
    <property type="entry name" value="DnaJ_domain_CS"/>
</dbReference>
<dbReference type="OrthoDB" id="10250354at2759"/>
<comment type="subcellular location">
    <subcellularLocation>
        <location evidence="1">Endoplasmic reticulum membrane</location>
        <topology evidence="1">Single-pass type IV membrane protein</topology>
    </subcellularLocation>
</comment>
<dbReference type="Gene3D" id="1.10.287.110">
    <property type="entry name" value="DnaJ domain"/>
    <property type="match status" value="1"/>
</dbReference>
<evidence type="ECO:0000256" key="2">
    <source>
        <dbReference type="ARBA" id="ARBA00020921"/>
    </source>
</evidence>
<evidence type="ECO:0000313" key="9">
    <source>
        <dbReference type="Proteomes" id="UP000294530"/>
    </source>
</evidence>
<evidence type="ECO:0000259" key="7">
    <source>
        <dbReference type="PROSITE" id="PS50076"/>
    </source>
</evidence>
<dbReference type="SMART" id="SM00271">
    <property type="entry name" value="DnaJ"/>
    <property type="match status" value="1"/>
</dbReference>
<dbReference type="PRINTS" id="PR00625">
    <property type="entry name" value="JDOMAIN"/>
</dbReference>
<feature type="signal peptide" evidence="6">
    <location>
        <begin position="1"/>
        <end position="36"/>
    </location>
</feature>
<keyword evidence="9" id="KW-1185">Reference proteome</keyword>
<feature type="chain" id="PRO_5038021348" description="DnaJ homolog subfamily C member 16" evidence="6">
    <location>
        <begin position="37"/>
        <end position="450"/>
    </location>
</feature>
<dbReference type="InterPro" id="IPR001623">
    <property type="entry name" value="DnaJ_domain"/>
</dbReference>
<proteinExistence type="predicted"/>
<dbReference type="AlphaFoldDB" id="A0A976FII7"/>
<accession>A0A976FII7</accession>
<name>A0A976FII7_BRELC</name>
<dbReference type="GeneID" id="94346078"/>
<evidence type="ECO:0000256" key="4">
    <source>
        <dbReference type="ARBA" id="ARBA00035002"/>
    </source>
</evidence>